<keyword evidence="4" id="KW-1185">Reference proteome</keyword>
<dbReference type="RefSeq" id="WP_068729604.1">
    <property type="nucleotide sequence ID" value="NZ_LVYV01000001.1"/>
</dbReference>
<reference evidence="2" key="1">
    <citation type="submission" date="2015-10" db="EMBL/GenBank/DDBJ databases">
        <title>Evolution marks in rhizobial microsymbionts genomes from the relict species Vavilovia formosa (Stev.) Fed.</title>
        <authorList>
            <person name="Kopat V."/>
        </authorList>
    </citation>
    <scope>NUCLEOTIDE SEQUENCE</scope>
    <source>
        <strain evidence="2">Vaf-07</strain>
    </source>
</reference>
<dbReference type="EMBL" id="KT955714">
    <property type="protein sequence ID" value="AMH39387.1"/>
    <property type="molecule type" value="Genomic_DNA"/>
</dbReference>
<proteinExistence type="predicted"/>
<dbReference type="AlphaFoldDB" id="A0A109ZY13"/>
<sequence length="104" mass="11542">MSVLEDLTGATTSELSDELIFLIASASSPEQRKYAAELFRYFAKQLEFESYRRGQQSMAVPRLPSPAMIIDATPERNEGPTIQPSDDPGDDPSVGLIPPVRWQD</sequence>
<gene>
    <name evidence="3" type="ORF">A4A58_02850</name>
    <name evidence="2" type="ORF">PROKKA_00574</name>
</gene>
<organism evidence="2">
    <name type="scientific">Tardiphaga robiniae</name>
    <dbReference type="NCBI Taxonomy" id="943830"/>
    <lineage>
        <taxon>Bacteria</taxon>
        <taxon>Pseudomonadati</taxon>
        <taxon>Pseudomonadota</taxon>
        <taxon>Alphaproteobacteria</taxon>
        <taxon>Hyphomicrobiales</taxon>
        <taxon>Nitrobacteraceae</taxon>
        <taxon>Tardiphaga</taxon>
    </lineage>
</organism>
<dbReference type="Proteomes" id="UP000076574">
    <property type="component" value="Unassembled WGS sequence"/>
</dbReference>
<dbReference type="OrthoDB" id="8265492at2"/>
<protein>
    <submittedName>
        <fullName evidence="2">Uncharacterized protein</fullName>
    </submittedName>
</protein>
<evidence type="ECO:0000313" key="3">
    <source>
        <dbReference type="EMBL" id="KZD25390.1"/>
    </source>
</evidence>
<name>A0A109ZY13_9BRAD</name>
<evidence type="ECO:0000313" key="4">
    <source>
        <dbReference type="Proteomes" id="UP000076574"/>
    </source>
</evidence>
<feature type="region of interest" description="Disordered" evidence="1">
    <location>
        <begin position="71"/>
        <end position="104"/>
    </location>
</feature>
<evidence type="ECO:0000256" key="1">
    <source>
        <dbReference type="SAM" id="MobiDB-lite"/>
    </source>
</evidence>
<reference evidence="3 4" key="2">
    <citation type="submission" date="2016-03" db="EMBL/GenBank/DDBJ databases">
        <title>Microsymbionts genomes from the relict species Vavilovia formosa (Stev.) Fed.</title>
        <authorList>
            <person name="Kopat V."/>
            <person name="Chirak E."/>
            <person name="Kimeklis A."/>
            <person name="Andronov E."/>
        </authorList>
    </citation>
    <scope>NUCLEOTIDE SEQUENCE [LARGE SCALE GENOMIC DNA]</scope>
    <source>
        <strain evidence="3 4">Vaf07</strain>
    </source>
</reference>
<accession>A0A109ZY13</accession>
<dbReference type="EMBL" id="LVYV01000001">
    <property type="protein sequence ID" value="KZD25390.1"/>
    <property type="molecule type" value="Genomic_DNA"/>
</dbReference>
<evidence type="ECO:0000313" key="2">
    <source>
        <dbReference type="EMBL" id="AMH39387.1"/>
    </source>
</evidence>